<keyword evidence="2" id="KW-1185">Reference proteome</keyword>
<accession>T1DVA3</accession>
<evidence type="ECO:0000313" key="1">
    <source>
        <dbReference type="EMBL" id="GAD18568.1"/>
    </source>
</evidence>
<gene>
    <name evidence="1" type="ORF">HFN_1980</name>
</gene>
<dbReference type="EMBL" id="BASD01000006">
    <property type="protein sequence ID" value="GAD18568.1"/>
    <property type="molecule type" value="Genomic_DNA"/>
</dbReference>
<dbReference type="Proteomes" id="UP000018143">
    <property type="component" value="Unassembled WGS sequence"/>
</dbReference>
<proteinExistence type="predicted"/>
<reference evidence="1 2" key="1">
    <citation type="journal article" date="2013" name="Genome Announc.">
        <title>Draft Genome Sequence of Helicobacter fennelliae Strain MRY12-0050, Isolated from a Bacteremia Patient.</title>
        <authorList>
            <person name="Rimbara E."/>
            <person name="Matsui M."/>
            <person name="Mori S."/>
            <person name="Suzuki S."/>
            <person name="Suzuki M."/>
            <person name="Kim H."/>
            <person name="Sekizuka T."/>
            <person name="Kuroda M."/>
            <person name="Shibayama K."/>
        </authorList>
    </citation>
    <scope>NUCLEOTIDE SEQUENCE [LARGE SCALE GENOMIC DNA]</scope>
    <source>
        <strain evidence="1 2">MRY12-0050</strain>
    </source>
</reference>
<dbReference type="eggNOG" id="ENOG503183K">
    <property type="taxonomic scope" value="Bacteria"/>
</dbReference>
<name>T1DVA3_9HELI</name>
<dbReference type="RefSeq" id="WP_023947270.1">
    <property type="nucleotide sequence ID" value="NZ_BASD01000006.1"/>
</dbReference>
<comment type="caution">
    <text evidence="1">The sequence shown here is derived from an EMBL/GenBank/DDBJ whole genome shotgun (WGS) entry which is preliminary data.</text>
</comment>
<dbReference type="STRING" id="1325130.HFN_1980"/>
<evidence type="ECO:0008006" key="3">
    <source>
        <dbReference type="Google" id="ProtNLM"/>
    </source>
</evidence>
<sequence length="437" mass="50917">MNIENQIERILKKQDYIVTASGLIIDIDKETKEFKFNNRSKDNVGKYTKEYSKALLDAWHIMESSPYKSYKPIYLDPTLKTGQSSSYLEFKAWQDLYLKEPIKGAIAPWTKKEKAYYESLKTKRERYKYLVIRSGLRSSVIDIPYDAYAGVDENGKLINKDYAYLYEKVEQNRGNAHLSDGWLSMAEWELTAGILGDIEGFRGALQLSATGFKARNRAVNFLLIQLGHKKSFKTLYDGYKYRGFGAGLHENPIKAQMLENFAKNPPYDSFGMLPYLDEMIGVDWVMDFNMLDEGYFIDERGNVIEALRDDVRQGKLKDPRDKDSTKESREEFISFSYGSLDYNLTAYDLDLRNEWSEKSAKLYIDTMLLEAKIMAVTPPQGYPNAPTYYIPEDLENIYKDHKLDKKQNPTIPAMYRENFPQELRDKIEWYAKKHNIK</sequence>
<protein>
    <recommendedName>
        <fullName evidence="3">Thioredoxin reductase</fullName>
    </recommendedName>
</protein>
<dbReference type="OrthoDB" id="5324033at2"/>
<organism evidence="1 2">
    <name type="scientific">Helicobacter fennelliae MRY12-0050</name>
    <dbReference type="NCBI Taxonomy" id="1325130"/>
    <lineage>
        <taxon>Bacteria</taxon>
        <taxon>Pseudomonadati</taxon>
        <taxon>Campylobacterota</taxon>
        <taxon>Epsilonproteobacteria</taxon>
        <taxon>Campylobacterales</taxon>
        <taxon>Helicobacteraceae</taxon>
        <taxon>Helicobacter</taxon>
    </lineage>
</organism>
<evidence type="ECO:0000313" key="2">
    <source>
        <dbReference type="Proteomes" id="UP000018143"/>
    </source>
</evidence>
<dbReference type="AlphaFoldDB" id="T1DVA3"/>